<dbReference type="AlphaFoldDB" id="A0A9D1EWX6"/>
<dbReference type="InterPro" id="IPR018392">
    <property type="entry name" value="LysM"/>
</dbReference>
<keyword evidence="2" id="KW-1133">Transmembrane helix</keyword>
<feature type="region of interest" description="Disordered" evidence="1">
    <location>
        <begin position="217"/>
        <end position="336"/>
    </location>
</feature>
<dbReference type="PROSITE" id="PS51782">
    <property type="entry name" value="LYSM"/>
    <property type="match status" value="1"/>
</dbReference>
<evidence type="ECO:0000256" key="1">
    <source>
        <dbReference type="SAM" id="MobiDB-lite"/>
    </source>
</evidence>
<protein>
    <submittedName>
        <fullName evidence="4">LysM peptidoglycan-binding domain-containing protein</fullName>
    </submittedName>
</protein>
<feature type="compositionally biased region" description="Basic and acidic residues" evidence="1">
    <location>
        <begin position="304"/>
        <end position="320"/>
    </location>
</feature>
<dbReference type="Proteomes" id="UP000823935">
    <property type="component" value="Unassembled WGS sequence"/>
</dbReference>
<feature type="compositionally biased region" description="Low complexity" evidence="1">
    <location>
        <begin position="485"/>
        <end position="501"/>
    </location>
</feature>
<keyword evidence="2" id="KW-0472">Membrane</keyword>
<organism evidence="4 5">
    <name type="scientific">Candidatus Limivivens intestinipullorum</name>
    <dbReference type="NCBI Taxonomy" id="2840858"/>
    <lineage>
        <taxon>Bacteria</taxon>
        <taxon>Bacillati</taxon>
        <taxon>Bacillota</taxon>
        <taxon>Clostridia</taxon>
        <taxon>Lachnospirales</taxon>
        <taxon>Lachnospiraceae</taxon>
        <taxon>Lachnospiraceae incertae sedis</taxon>
        <taxon>Candidatus Limivivens</taxon>
    </lineage>
</organism>
<reference evidence="4" key="2">
    <citation type="journal article" date="2021" name="PeerJ">
        <title>Extensive microbial diversity within the chicken gut microbiome revealed by metagenomics and culture.</title>
        <authorList>
            <person name="Gilroy R."/>
            <person name="Ravi A."/>
            <person name="Getino M."/>
            <person name="Pursley I."/>
            <person name="Horton D.L."/>
            <person name="Alikhan N.F."/>
            <person name="Baker D."/>
            <person name="Gharbi K."/>
            <person name="Hall N."/>
            <person name="Watson M."/>
            <person name="Adriaenssens E.M."/>
            <person name="Foster-Nyarko E."/>
            <person name="Jarju S."/>
            <person name="Secka A."/>
            <person name="Antonio M."/>
            <person name="Oren A."/>
            <person name="Chaudhuri R.R."/>
            <person name="La Ragione R."/>
            <person name="Hildebrand F."/>
            <person name="Pallen M.J."/>
        </authorList>
    </citation>
    <scope>NUCLEOTIDE SEQUENCE</scope>
    <source>
        <strain evidence="4">CHK190-19873</strain>
    </source>
</reference>
<dbReference type="EMBL" id="DVIQ01000115">
    <property type="protein sequence ID" value="HIS33251.1"/>
    <property type="molecule type" value="Genomic_DNA"/>
</dbReference>
<proteinExistence type="predicted"/>
<feature type="compositionally biased region" description="Basic and acidic residues" evidence="1">
    <location>
        <begin position="327"/>
        <end position="336"/>
    </location>
</feature>
<dbReference type="InterPro" id="IPR036779">
    <property type="entry name" value="LysM_dom_sf"/>
</dbReference>
<gene>
    <name evidence="4" type="ORF">IAB44_17165</name>
</gene>
<feature type="transmembrane region" description="Helical" evidence="2">
    <location>
        <begin position="366"/>
        <end position="386"/>
    </location>
</feature>
<name>A0A9D1EWX6_9FIRM</name>
<feature type="compositionally biased region" description="Low complexity" evidence="1">
    <location>
        <begin position="509"/>
        <end position="528"/>
    </location>
</feature>
<dbReference type="Pfam" id="PF01476">
    <property type="entry name" value="LysM"/>
    <property type="match status" value="1"/>
</dbReference>
<feature type="region of interest" description="Disordered" evidence="1">
    <location>
        <begin position="459"/>
        <end position="537"/>
    </location>
</feature>
<comment type="caution">
    <text evidence="4">The sequence shown here is derived from an EMBL/GenBank/DDBJ whole genome shotgun (WGS) entry which is preliminary data.</text>
</comment>
<evidence type="ECO:0000256" key="2">
    <source>
        <dbReference type="SAM" id="Phobius"/>
    </source>
</evidence>
<evidence type="ECO:0000313" key="5">
    <source>
        <dbReference type="Proteomes" id="UP000823935"/>
    </source>
</evidence>
<evidence type="ECO:0000259" key="3">
    <source>
        <dbReference type="PROSITE" id="PS51782"/>
    </source>
</evidence>
<dbReference type="SMART" id="SM00257">
    <property type="entry name" value="LysM"/>
    <property type="match status" value="1"/>
</dbReference>
<feature type="domain" description="LysM" evidence="3">
    <location>
        <begin position="545"/>
        <end position="592"/>
    </location>
</feature>
<keyword evidence="2" id="KW-0812">Transmembrane</keyword>
<reference evidence="4" key="1">
    <citation type="submission" date="2020-10" db="EMBL/GenBank/DDBJ databases">
        <authorList>
            <person name="Gilroy R."/>
        </authorList>
    </citation>
    <scope>NUCLEOTIDE SEQUENCE</scope>
    <source>
        <strain evidence="4">CHK190-19873</strain>
    </source>
</reference>
<dbReference type="Gene3D" id="3.10.350.10">
    <property type="entry name" value="LysM domain"/>
    <property type="match status" value="1"/>
</dbReference>
<evidence type="ECO:0000313" key="4">
    <source>
        <dbReference type="EMBL" id="HIS33251.1"/>
    </source>
</evidence>
<sequence length="593" mass="64631">MVYRGNEPDTGEMRLPRNIRQIGESAGDTRVYLEDYAVTYLHQIKAAVLLGEIRQNGRFTCYFVSGAIEVKDIGFPDEIWEPVFQEAKEYFDGREIIGWYGRTSLETWKIPEEMERIYYRYFREQDPVLVLYDEDEEEEAVFLAENGTLVKQRGFYIYYDKNKMMQDYMVWKNTGKSVEKEMQVSDSAIRSFRRIIEKKSVQKGQRRETEMLAAAMDGKTEEKNGVTLPGAFDGAEIRLPGVGEKEESRQLSAGENPGGREKQRGQSLPGNKVIEAAQAAADEAEEREESGETGSWRDIVQAAKAREGTKKQKTAEEESGKPAAMAGEERAEGKRFGEKLKALYKKESTQGEPQKKGNGAPNTGRLVYGAGAFLMLSVFAIGITVIQNYDKMRSMEEAMQETQSGQVSIQVSAPAGNLETEAESQSGISLEIQETDSAAGTDNAAAGETQALDTISNEMLPSGDAISDDQSAETNAGAESGGTLSEGQSVGASAGAAAADEAASDEQSAEANAGTAADGTLADGQAADETGSADSREAASHAIRAEYVIKEGDTLADVCEMYYGSLDMIERICEENGIEDPNQILPGQKIVLP</sequence>
<feature type="compositionally biased region" description="Acidic residues" evidence="1">
    <location>
        <begin position="282"/>
        <end position="291"/>
    </location>
</feature>
<accession>A0A9D1EWX6</accession>